<dbReference type="InterPro" id="IPR000631">
    <property type="entry name" value="CARKD"/>
</dbReference>
<keyword evidence="23" id="KW-1185">Reference proteome</keyword>
<feature type="binding site" evidence="17">
    <location>
        <position position="357"/>
    </location>
    <ligand>
        <name>(6S)-NADPHX</name>
        <dbReference type="ChEBI" id="CHEBI:64076"/>
    </ligand>
</feature>
<keyword evidence="13" id="KW-0511">Multifunctional enzyme</keyword>
<dbReference type="GO" id="GO:0005524">
    <property type="term" value="F:ATP binding"/>
    <property type="evidence" value="ECO:0007669"/>
    <property type="project" value="UniProtKB-UniRule"/>
</dbReference>
<keyword evidence="9 18" id="KW-0630">Potassium</keyword>
<feature type="binding site" evidence="18">
    <location>
        <begin position="122"/>
        <end position="128"/>
    </location>
    <ligand>
        <name>(6S)-NADPHX</name>
        <dbReference type="ChEBI" id="CHEBI:64076"/>
    </ligand>
</feature>
<dbReference type="InterPro" id="IPR036652">
    <property type="entry name" value="YjeF_N_dom_sf"/>
</dbReference>
<dbReference type="NCBIfam" id="TIGR00196">
    <property type="entry name" value="yjeF_cterm"/>
    <property type="match status" value="1"/>
</dbReference>
<organism evidence="22 23">
    <name type="scientific">Pseudogulbenkiania subflava DSM 22618</name>
    <dbReference type="NCBI Taxonomy" id="1123014"/>
    <lineage>
        <taxon>Bacteria</taxon>
        <taxon>Pseudomonadati</taxon>
        <taxon>Pseudomonadota</taxon>
        <taxon>Betaproteobacteria</taxon>
        <taxon>Neisseriales</taxon>
        <taxon>Chromobacteriaceae</taxon>
        <taxon>Pseudogulbenkiania</taxon>
    </lineage>
</organism>
<comment type="caution">
    <text evidence="18">Lacks conserved residue(s) required for the propagation of feature annotation.</text>
</comment>
<evidence type="ECO:0000256" key="9">
    <source>
        <dbReference type="ARBA" id="ARBA00022958"/>
    </source>
</evidence>
<evidence type="ECO:0000256" key="17">
    <source>
        <dbReference type="HAMAP-Rule" id="MF_01965"/>
    </source>
</evidence>
<dbReference type="GO" id="GO:0110051">
    <property type="term" value="P:metabolite repair"/>
    <property type="evidence" value="ECO:0007669"/>
    <property type="project" value="TreeGrafter"/>
</dbReference>
<keyword evidence="11 18" id="KW-0413">Isomerase</keyword>
<evidence type="ECO:0000256" key="19">
    <source>
        <dbReference type="PIRNR" id="PIRNR017184"/>
    </source>
</evidence>
<evidence type="ECO:0000256" key="5">
    <source>
        <dbReference type="ARBA" id="ARBA00022723"/>
    </source>
</evidence>
<sequence length="490" mass="49721">MRADAILSLAALRQLEQDAAAQGLDLMAQAARATADWVGGHLSPGARVLVAAGPGNNGGDALQAALLLHRRGYHVDLLLPAAPATPATQAAMQTLQTAGLQPRATLAEDAPPPDLIIDGLFGIGLARDFAAPWLDTIHQLNALAIPVLALDTPSGLDPYRGTAANVAIRASHTLTFLSHKPGLYMAAGADLAGQVELAPLDYPSELCPSAEGELNRPLALLPVRANDSHKGRFGSVLVIGGERGMLGAALLAGRAAYAGGAGKVHLATLDDRLAVDPAAPELMIQPLEPSSTLPAADAVAIGPGLGQGSAARHWLGHLIGTAQPLLLDADALNLLAGNSTLQQALGRRQGATVLTPHPAEAARLLACSTADVQADRLAAARALAQRLDSVVVLKGAGSLIVRPDGYYRLNTSGGPALAVAGQGDVLSGLVAALLAQGLPVFDAAALGVHLHGLAGDAYTRAEQGPIGLTASATVPLLSRVINLTHTGAHG</sequence>
<evidence type="ECO:0000256" key="13">
    <source>
        <dbReference type="ARBA" id="ARBA00023268"/>
    </source>
</evidence>
<comment type="subunit">
    <text evidence="17">Homotetramer.</text>
</comment>
<protein>
    <recommendedName>
        <fullName evidence="19">Bifunctional NAD(P)H-hydrate repair enzyme</fullName>
    </recommendedName>
    <alternativeName>
        <fullName evidence="19">Nicotinamide nucleotide repair protein</fullName>
    </alternativeName>
    <domain>
        <recommendedName>
            <fullName evidence="19">ADP-dependent (S)-NAD(P)H-hydrate dehydratase</fullName>
            <ecNumber evidence="19">4.2.1.136</ecNumber>
        </recommendedName>
        <alternativeName>
            <fullName evidence="19">ADP-dependent NAD(P)HX dehydratase</fullName>
        </alternativeName>
    </domain>
    <domain>
        <recommendedName>
            <fullName evidence="19">NAD(P)H-hydrate epimerase</fullName>
            <ecNumber evidence="19">5.1.99.6</ecNumber>
        </recommendedName>
    </domain>
</protein>
<evidence type="ECO:0000256" key="16">
    <source>
        <dbReference type="ARBA" id="ARBA00049209"/>
    </source>
</evidence>
<keyword evidence="6 17" id="KW-0547">Nucleotide-binding</keyword>
<evidence type="ECO:0000259" key="21">
    <source>
        <dbReference type="PROSITE" id="PS51385"/>
    </source>
</evidence>
<dbReference type="CDD" id="cd01171">
    <property type="entry name" value="YXKO-related"/>
    <property type="match status" value="1"/>
</dbReference>
<dbReference type="Pfam" id="PF03853">
    <property type="entry name" value="YjeF_N"/>
    <property type="match status" value="1"/>
</dbReference>
<comment type="cofactor">
    <cofactor evidence="17">
        <name>Mg(2+)</name>
        <dbReference type="ChEBI" id="CHEBI:18420"/>
    </cofactor>
</comment>
<dbReference type="SUPFAM" id="SSF64153">
    <property type="entry name" value="YjeF N-terminal domain-like"/>
    <property type="match status" value="1"/>
</dbReference>
<reference evidence="23" key="1">
    <citation type="submission" date="2017-04" db="EMBL/GenBank/DDBJ databases">
        <authorList>
            <person name="Varghese N."/>
            <person name="Submissions S."/>
        </authorList>
    </citation>
    <scope>NUCLEOTIDE SEQUENCE [LARGE SCALE GENOMIC DNA]</scope>
    <source>
        <strain evidence="23">DSM 22618</strain>
    </source>
</reference>
<feature type="domain" description="YjeF C-terminal" evidence="20">
    <location>
        <begin position="213"/>
        <end position="484"/>
    </location>
</feature>
<dbReference type="InterPro" id="IPR004443">
    <property type="entry name" value="YjeF_N_dom"/>
</dbReference>
<dbReference type="STRING" id="1123014.SAMN02745746_01818"/>
<dbReference type="SUPFAM" id="SSF53613">
    <property type="entry name" value="Ribokinase-like"/>
    <property type="match status" value="1"/>
</dbReference>
<evidence type="ECO:0000256" key="18">
    <source>
        <dbReference type="HAMAP-Rule" id="MF_01966"/>
    </source>
</evidence>
<feature type="binding site" evidence="17">
    <location>
        <position position="248"/>
    </location>
    <ligand>
        <name>(6S)-NADPHX</name>
        <dbReference type="ChEBI" id="CHEBI:64076"/>
    </ligand>
</feature>
<evidence type="ECO:0000256" key="2">
    <source>
        <dbReference type="ARBA" id="ARBA00000909"/>
    </source>
</evidence>
<dbReference type="InterPro" id="IPR030677">
    <property type="entry name" value="Nnr"/>
</dbReference>
<evidence type="ECO:0000256" key="10">
    <source>
        <dbReference type="ARBA" id="ARBA00023027"/>
    </source>
</evidence>
<comment type="function">
    <text evidence="14 19">Bifunctional enzyme that catalyzes the epimerization of the S- and R-forms of NAD(P)HX and the dehydration of the S-form of NAD(P)HX at the expense of ADP, which is converted to AMP. This allows the repair of both epimers of NAD(P)HX, a damaged form of NAD(P)H that is a result of enzymatic or heat-dependent hydration.</text>
</comment>
<comment type="function">
    <text evidence="17">Catalyzes the dehydration of the S-form of NAD(P)HX at the expense of ADP, which is converted to AMP. Together with NAD(P)HX epimerase, which catalyzes the epimerization of the S- and R-forms, the enzyme allows the repair of both epimers of NAD(P)HX, a damaged form of NAD(P)H that is a result of enzymatic or heat-dependent hydration.</text>
</comment>
<feature type="binding site" evidence="17">
    <location>
        <position position="424"/>
    </location>
    <ligand>
        <name>(6S)-NADPHX</name>
        <dbReference type="ChEBI" id="CHEBI:64076"/>
    </ligand>
</feature>
<comment type="similarity">
    <text evidence="3 19">In the N-terminal section; belongs to the NnrE/AIBP family.</text>
</comment>
<evidence type="ECO:0000256" key="7">
    <source>
        <dbReference type="ARBA" id="ARBA00022840"/>
    </source>
</evidence>
<feature type="binding site" evidence="18">
    <location>
        <position position="151"/>
    </location>
    <ligand>
        <name>(6S)-NADPHX</name>
        <dbReference type="ChEBI" id="CHEBI:64076"/>
    </ligand>
</feature>
<comment type="similarity">
    <text evidence="18">Belongs to the NnrE/AIBP family.</text>
</comment>
<dbReference type="PROSITE" id="PS51385">
    <property type="entry name" value="YJEF_N"/>
    <property type="match status" value="1"/>
</dbReference>
<comment type="similarity">
    <text evidence="17">Belongs to the NnrD/CARKD family.</text>
</comment>
<feature type="binding site" evidence="18">
    <location>
        <position position="154"/>
    </location>
    <ligand>
        <name>K(+)</name>
        <dbReference type="ChEBI" id="CHEBI:29103"/>
    </ligand>
</feature>
<keyword evidence="5 18" id="KW-0479">Metal-binding</keyword>
<dbReference type="AlphaFoldDB" id="A0A1Y6BMV7"/>
<comment type="catalytic activity">
    <reaction evidence="2 18 19">
        <text>(6R)-NADPHX = (6S)-NADPHX</text>
        <dbReference type="Rhea" id="RHEA:32227"/>
        <dbReference type="ChEBI" id="CHEBI:64076"/>
        <dbReference type="ChEBI" id="CHEBI:64077"/>
        <dbReference type="EC" id="5.1.99.6"/>
    </reaction>
</comment>
<dbReference type="PROSITE" id="PS01050">
    <property type="entry name" value="YJEF_C_2"/>
    <property type="match status" value="1"/>
</dbReference>
<evidence type="ECO:0000256" key="6">
    <source>
        <dbReference type="ARBA" id="ARBA00022741"/>
    </source>
</evidence>
<keyword evidence="8 17" id="KW-0521">NADP</keyword>
<dbReference type="RefSeq" id="WP_085276102.1">
    <property type="nucleotide sequence ID" value="NZ_FXAG01000008.1"/>
</dbReference>
<dbReference type="GO" id="GO:0046872">
    <property type="term" value="F:metal ion binding"/>
    <property type="evidence" value="ECO:0007669"/>
    <property type="project" value="UniProtKB-UniRule"/>
</dbReference>
<keyword evidence="22" id="KW-0418">Kinase</keyword>
<evidence type="ECO:0000256" key="4">
    <source>
        <dbReference type="ARBA" id="ARBA00009524"/>
    </source>
</evidence>
<feature type="binding site" evidence="18">
    <location>
        <position position="118"/>
    </location>
    <ligand>
        <name>K(+)</name>
        <dbReference type="ChEBI" id="CHEBI:29103"/>
    </ligand>
</feature>
<feature type="binding site" evidence="17">
    <location>
        <position position="423"/>
    </location>
    <ligand>
        <name>AMP</name>
        <dbReference type="ChEBI" id="CHEBI:456215"/>
    </ligand>
</feature>
<evidence type="ECO:0000256" key="1">
    <source>
        <dbReference type="ARBA" id="ARBA00000013"/>
    </source>
</evidence>
<feature type="domain" description="YjeF N-terminal" evidence="21">
    <location>
        <begin position="12"/>
        <end position="208"/>
    </location>
</feature>
<evidence type="ECO:0000256" key="14">
    <source>
        <dbReference type="ARBA" id="ARBA00025153"/>
    </source>
</evidence>
<accession>A0A1Y6BMV7</accession>
<dbReference type="Gene3D" id="3.40.50.10260">
    <property type="entry name" value="YjeF N-terminal domain"/>
    <property type="match status" value="1"/>
</dbReference>
<dbReference type="NCBIfam" id="TIGR00197">
    <property type="entry name" value="yjeF_nterm"/>
    <property type="match status" value="1"/>
</dbReference>
<dbReference type="Proteomes" id="UP000192920">
    <property type="component" value="Unassembled WGS sequence"/>
</dbReference>
<evidence type="ECO:0000256" key="15">
    <source>
        <dbReference type="ARBA" id="ARBA00048238"/>
    </source>
</evidence>
<dbReference type="HAMAP" id="MF_01966">
    <property type="entry name" value="NADHX_epimerase"/>
    <property type="match status" value="1"/>
</dbReference>
<dbReference type="PANTHER" id="PTHR12592:SF0">
    <property type="entry name" value="ATP-DEPENDENT (S)-NAD(P)H-HYDRATE DEHYDRATASE"/>
    <property type="match status" value="1"/>
</dbReference>
<comment type="catalytic activity">
    <reaction evidence="1 18 19">
        <text>(6R)-NADHX = (6S)-NADHX</text>
        <dbReference type="Rhea" id="RHEA:32215"/>
        <dbReference type="ChEBI" id="CHEBI:64074"/>
        <dbReference type="ChEBI" id="CHEBI:64075"/>
        <dbReference type="EC" id="5.1.99.6"/>
    </reaction>
</comment>
<dbReference type="PANTHER" id="PTHR12592">
    <property type="entry name" value="ATP-DEPENDENT (S)-NAD(P)H-HYDRATE DEHYDRATASE FAMILY MEMBER"/>
    <property type="match status" value="1"/>
</dbReference>
<dbReference type="GO" id="GO:0016301">
    <property type="term" value="F:kinase activity"/>
    <property type="evidence" value="ECO:0007669"/>
    <property type="project" value="UniProtKB-KW"/>
</dbReference>
<evidence type="ECO:0000313" key="23">
    <source>
        <dbReference type="Proteomes" id="UP000192920"/>
    </source>
</evidence>
<evidence type="ECO:0000256" key="11">
    <source>
        <dbReference type="ARBA" id="ARBA00023235"/>
    </source>
</evidence>
<evidence type="ECO:0000256" key="8">
    <source>
        <dbReference type="ARBA" id="ARBA00022857"/>
    </source>
</evidence>
<evidence type="ECO:0000256" key="12">
    <source>
        <dbReference type="ARBA" id="ARBA00023239"/>
    </source>
</evidence>
<dbReference type="GO" id="GO:0046496">
    <property type="term" value="P:nicotinamide nucleotide metabolic process"/>
    <property type="evidence" value="ECO:0007669"/>
    <property type="project" value="UniProtKB-UniRule"/>
</dbReference>
<dbReference type="InterPro" id="IPR017953">
    <property type="entry name" value="Carbohydrate_kinase_pred_CS"/>
</dbReference>
<evidence type="ECO:0000313" key="22">
    <source>
        <dbReference type="EMBL" id="SMF19800.1"/>
    </source>
</evidence>
<dbReference type="PROSITE" id="PS51383">
    <property type="entry name" value="YJEF_C_3"/>
    <property type="match status" value="1"/>
</dbReference>
<dbReference type="Gene3D" id="3.40.1190.20">
    <property type="match status" value="1"/>
</dbReference>
<dbReference type="GO" id="GO:0052856">
    <property type="term" value="F:NAD(P)HX epimerase activity"/>
    <property type="evidence" value="ECO:0007669"/>
    <property type="project" value="UniProtKB-UniRule"/>
</dbReference>
<comment type="function">
    <text evidence="18">Catalyzes the epimerization of the S- and R-forms of NAD(P)HX, a damaged form of NAD(P)H that is a result of enzymatic or heat-dependent hydration. This is a prerequisite for the S-specific NAD(P)H-hydrate dehydratase to allow the repair of both epimers of NAD(P)HX.</text>
</comment>
<dbReference type="PIRSF" id="PIRSF017184">
    <property type="entry name" value="Nnr"/>
    <property type="match status" value="1"/>
</dbReference>
<dbReference type="EMBL" id="FXAG01000008">
    <property type="protein sequence ID" value="SMF19800.1"/>
    <property type="molecule type" value="Genomic_DNA"/>
</dbReference>
<feature type="binding site" evidence="17">
    <location>
        <begin position="394"/>
        <end position="398"/>
    </location>
    <ligand>
        <name>AMP</name>
        <dbReference type="ChEBI" id="CHEBI:456215"/>
    </ligand>
</feature>
<feature type="binding site" evidence="18">
    <location>
        <position position="57"/>
    </location>
    <ligand>
        <name>K(+)</name>
        <dbReference type="ChEBI" id="CHEBI:29103"/>
    </ligand>
</feature>
<keyword evidence="22" id="KW-0808">Transferase</keyword>
<comment type="similarity">
    <text evidence="4 19">In the C-terminal section; belongs to the NnrD/CARKD family.</text>
</comment>
<name>A0A1Y6BMV7_9NEIS</name>
<gene>
    <name evidence="17" type="primary">nnrD</name>
    <name evidence="18" type="synonym">nnrE</name>
    <name evidence="22" type="ORF">SAMN02745746_01818</name>
</gene>
<dbReference type="EC" id="4.2.1.136" evidence="19"/>
<dbReference type="HAMAP" id="MF_01965">
    <property type="entry name" value="NADHX_dehydratase"/>
    <property type="match status" value="1"/>
</dbReference>
<keyword evidence="10 17" id="KW-0520">NAD</keyword>
<dbReference type="Pfam" id="PF01256">
    <property type="entry name" value="Carb_kinase"/>
    <property type="match status" value="1"/>
</dbReference>
<evidence type="ECO:0000256" key="3">
    <source>
        <dbReference type="ARBA" id="ARBA00006001"/>
    </source>
</evidence>
<keyword evidence="7 17" id="KW-0067">ATP-binding</keyword>
<dbReference type="EC" id="5.1.99.6" evidence="19"/>
<keyword evidence="12 17" id="KW-0456">Lyase</keyword>
<feature type="binding site" evidence="18">
    <location>
        <begin position="56"/>
        <end position="60"/>
    </location>
    <ligand>
        <name>(6S)-NADPHX</name>
        <dbReference type="ChEBI" id="CHEBI:64076"/>
    </ligand>
</feature>
<comment type="catalytic activity">
    <reaction evidence="16 17 19">
        <text>(6S)-NADPHX + ADP = AMP + phosphate + NADPH + H(+)</text>
        <dbReference type="Rhea" id="RHEA:32235"/>
        <dbReference type="ChEBI" id="CHEBI:15378"/>
        <dbReference type="ChEBI" id="CHEBI:43474"/>
        <dbReference type="ChEBI" id="CHEBI:57783"/>
        <dbReference type="ChEBI" id="CHEBI:64076"/>
        <dbReference type="ChEBI" id="CHEBI:456215"/>
        <dbReference type="ChEBI" id="CHEBI:456216"/>
        <dbReference type="EC" id="4.2.1.136"/>
    </reaction>
</comment>
<proteinExistence type="inferred from homology"/>
<dbReference type="GO" id="GO:0052855">
    <property type="term" value="F:ADP-dependent NAD(P)H-hydrate dehydratase activity"/>
    <property type="evidence" value="ECO:0007669"/>
    <property type="project" value="UniProtKB-UniRule"/>
</dbReference>
<comment type="catalytic activity">
    <reaction evidence="15 17 19">
        <text>(6S)-NADHX + ADP = AMP + phosphate + NADH + H(+)</text>
        <dbReference type="Rhea" id="RHEA:32223"/>
        <dbReference type="ChEBI" id="CHEBI:15378"/>
        <dbReference type="ChEBI" id="CHEBI:43474"/>
        <dbReference type="ChEBI" id="CHEBI:57945"/>
        <dbReference type="ChEBI" id="CHEBI:64074"/>
        <dbReference type="ChEBI" id="CHEBI:456215"/>
        <dbReference type="ChEBI" id="CHEBI:456216"/>
        <dbReference type="EC" id="4.2.1.136"/>
    </reaction>
</comment>
<feature type="binding site" evidence="17">
    <location>
        <position position="304"/>
    </location>
    <ligand>
        <name>(6S)-NADPHX</name>
        <dbReference type="ChEBI" id="CHEBI:64076"/>
    </ligand>
</feature>
<comment type="cofactor">
    <cofactor evidence="18 19">
        <name>K(+)</name>
        <dbReference type="ChEBI" id="CHEBI:29103"/>
    </cofactor>
    <text evidence="18 19">Binds 1 potassium ion per subunit.</text>
</comment>
<evidence type="ECO:0000259" key="20">
    <source>
        <dbReference type="PROSITE" id="PS51383"/>
    </source>
</evidence>
<dbReference type="InterPro" id="IPR029056">
    <property type="entry name" value="Ribokinase-like"/>
</dbReference>